<comment type="cofactor">
    <cofactor evidence="1">
        <name>Mg(2+)</name>
        <dbReference type="ChEBI" id="CHEBI:18420"/>
    </cofactor>
</comment>
<evidence type="ECO:0000313" key="9">
    <source>
        <dbReference type="Proteomes" id="UP000820818"/>
    </source>
</evidence>
<dbReference type="PROSITE" id="PS00444">
    <property type="entry name" value="POLYPRENYL_SYNTHASE_2"/>
    <property type="match status" value="1"/>
</dbReference>
<reference evidence="8 9" key="1">
    <citation type="submission" date="2022-05" db="EMBL/GenBank/DDBJ databases">
        <title>A multi-omics perspective on studying reproductive biology in Daphnia sinensis.</title>
        <authorList>
            <person name="Jia J."/>
        </authorList>
    </citation>
    <scope>NUCLEOTIDE SEQUENCE [LARGE SCALE GENOMIC DNA]</scope>
    <source>
        <strain evidence="8 9">WSL</strain>
    </source>
</reference>
<comment type="caution">
    <text evidence="8">The sequence shown here is derived from an EMBL/GenBank/DDBJ whole genome shotgun (WGS) entry which is preliminary data.</text>
</comment>
<dbReference type="GO" id="GO:0042811">
    <property type="term" value="P:pheromone biosynthetic process"/>
    <property type="evidence" value="ECO:0007669"/>
    <property type="project" value="UniProtKB-ARBA"/>
</dbReference>
<evidence type="ECO:0000256" key="5">
    <source>
        <dbReference type="ARBA" id="ARBA00022842"/>
    </source>
</evidence>
<dbReference type="PANTHER" id="PTHR12001">
    <property type="entry name" value="GERANYLGERANYL PYROPHOSPHATE SYNTHASE"/>
    <property type="match status" value="1"/>
</dbReference>
<dbReference type="SFLD" id="SFLDS00005">
    <property type="entry name" value="Isoprenoid_Synthase_Type_I"/>
    <property type="match status" value="1"/>
</dbReference>
<dbReference type="AlphaFoldDB" id="A0AAD5Q182"/>
<dbReference type="GO" id="GO:0004659">
    <property type="term" value="F:prenyltransferase activity"/>
    <property type="evidence" value="ECO:0007669"/>
    <property type="project" value="InterPro"/>
</dbReference>
<evidence type="ECO:0000256" key="6">
    <source>
        <dbReference type="ARBA" id="ARBA00023229"/>
    </source>
</evidence>
<evidence type="ECO:0000256" key="7">
    <source>
        <dbReference type="RuleBase" id="RU004466"/>
    </source>
</evidence>
<dbReference type="InterPro" id="IPR008949">
    <property type="entry name" value="Isoprenoid_synthase_dom_sf"/>
</dbReference>
<proteinExistence type="inferred from homology"/>
<dbReference type="SUPFAM" id="SSF48576">
    <property type="entry name" value="Terpenoid synthases"/>
    <property type="match status" value="1"/>
</dbReference>
<dbReference type="GO" id="GO:0046872">
    <property type="term" value="F:metal ion binding"/>
    <property type="evidence" value="ECO:0007669"/>
    <property type="project" value="UniProtKB-KW"/>
</dbReference>
<evidence type="ECO:0000256" key="4">
    <source>
        <dbReference type="ARBA" id="ARBA00022723"/>
    </source>
</evidence>
<dbReference type="Proteomes" id="UP000820818">
    <property type="component" value="Linkage Group LG1"/>
</dbReference>
<keyword evidence="4" id="KW-0479">Metal-binding</keyword>
<evidence type="ECO:0000256" key="1">
    <source>
        <dbReference type="ARBA" id="ARBA00001946"/>
    </source>
</evidence>
<protein>
    <submittedName>
        <fullName evidence="8">Uncharacterized protein</fullName>
    </submittedName>
</protein>
<dbReference type="PANTHER" id="PTHR12001:SF69">
    <property type="entry name" value="ALL TRANS-POLYPRENYL-DIPHOSPHATE SYNTHASE PDSS1"/>
    <property type="match status" value="1"/>
</dbReference>
<dbReference type="GO" id="GO:0005739">
    <property type="term" value="C:mitochondrion"/>
    <property type="evidence" value="ECO:0007669"/>
    <property type="project" value="TreeGrafter"/>
</dbReference>
<comment type="similarity">
    <text evidence="2 7">Belongs to the FPP/GGPP synthase family.</text>
</comment>
<dbReference type="GO" id="GO:1990234">
    <property type="term" value="C:transferase complex"/>
    <property type="evidence" value="ECO:0007669"/>
    <property type="project" value="TreeGrafter"/>
</dbReference>
<gene>
    <name evidence="8" type="ORF">GHT06_009140</name>
</gene>
<dbReference type="GO" id="GO:0006744">
    <property type="term" value="P:ubiquinone biosynthetic process"/>
    <property type="evidence" value="ECO:0007669"/>
    <property type="project" value="TreeGrafter"/>
</dbReference>
<organism evidence="8 9">
    <name type="scientific">Daphnia sinensis</name>
    <dbReference type="NCBI Taxonomy" id="1820382"/>
    <lineage>
        <taxon>Eukaryota</taxon>
        <taxon>Metazoa</taxon>
        <taxon>Ecdysozoa</taxon>
        <taxon>Arthropoda</taxon>
        <taxon>Crustacea</taxon>
        <taxon>Branchiopoda</taxon>
        <taxon>Diplostraca</taxon>
        <taxon>Cladocera</taxon>
        <taxon>Anomopoda</taxon>
        <taxon>Daphniidae</taxon>
        <taxon>Daphnia</taxon>
        <taxon>Daphnia similis group</taxon>
    </lineage>
</organism>
<dbReference type="Pfam" id="PF00348">
    <property type="entry name" value="polyprenyl_synt"/>
    <property type="match status" value="1"/>
</dbReference>
<keyword evidence="5" id="KW-0460">Magnesium</keyword>
<dbReference type="Gene3D" id="1.10.600.10">
    <property type="entry name" value="Farnesyl Diphosphate Synthase"/>
    <property type="match status" value="1"/>
</dbReference>
<keyword evidence="9" id="KW-1185">Reference proteome</keyword>
<keyword evidence="6" id="KW-0414">Isoprene biosynthesis</keyword>
<dbReference type="GO" id="GO:0008299">
    <property type="term" value="P:isoprenoid biosynthetic process"/>
    <property type="evidence" value="ECO:0007669"/>
    <property type="project" value="UniProtKB-KW"/>
</dbReference>
<dbReference type="EMBL" id="WJBH02000001">
    <property type="protein sequence ID" value="KAI9565348.1"/>
    <property type="molecule type" value="Genomic_DNA"/>
</dbReference>
<keyword evidence="3 7" id="KW-0808">Transferase</keyword>
<evidence type="ECO:0000256" key="2">
    <source>
        <dbReference type="ARBA" id="ARBA00006706"/>
    </source>
</evidence>
<accession>A0AAD5Q182</accession>
<sequence>MTSFLVSQKFATLFASHNRHLCRAYSGLQKCESLLFNSLPSLRFQRQIQTGVPNITNVAAAPVNDKHGTNDALIRRDLASLYEDIREALGKSQATLTPIAQYYFDGEGKAIRPVITMCLAKAINCHLNQISSEMIEKQKKVAQVVEMIHTASLVHDDVIDLAESRRNKSSANVVWGQKRSIVAGDFVVGRAIEICANMKSDPVFELITKMVADLVNGELMQLDGSATEDERFAHYLEKTFKKTASLIAYSCQSVSVLAGADNALQNIAFQFGRQLGMAFQLVDDVLDFVATSAQLGKPAAADLRLGLATAPVLFAAHTFPELNPLIQRRFNQPGDVDTAFCLVHRSDGLQRTKELASQYCDDAVTQLAHLSPSSYQQILYTLTHELLNRMK</sequence>
<dbReference type="InterPro" id="IPR033749">
    <property type="entry name" value="Polyprenyl_synt_CS"/>
</dbReference>
<evidence type="ECO:0000313" key="8">
    <source>
        <dbReference type="EMBL" id="KAI9565348.1"/>
    </source>
</evidence>
<dbReference type="CDD" id="cd00685">
    <property type="entry name" value="Trans_IPPS_HT"/>
    <property type="match status" value="1"/>
</dbReference>
<evidence type="ECO:0000256" key="3">
    <source>
        <dbReference type="ARBA" id="ARBA00022679"/>
    </source>
</evidence>
<name>A0AAD5Q182_9CRUS</name>
<dbReference type="InterPro" id="IPR000092">
    <property type="entry name" value="Polyprenyl_synt"/>
</dbReference>